<dbReference type="EMBL" id="CYKH01001850">
    <property type="protein sequence ID" value="CUI15171.1"/>
    <property type="molecule type" value="Genomic_DNA"/>
</dbReference>
<name>A0A0S4KL96_BODSA</name>
<organism evidence="2 3">
    <name type="scientific">Bodo saltans</name>
    <name type="common">Flagellated protozoan</name>
    <dbReference type="NCBI Taxonomy" id="75058"/>
    <lineage>
        <taxon>Eukaryota</taxon>
        <taxon>Discoba</taxon>
        <taxon>Euglenozoa</taxon>
        <taxon>Kinetoplastea</taxon>
        <taxon>Metakinetoplastina</taxon>
        <taxon>Eubodonida</taxon>
        <taxon>Bodonidae</taxon>
        <taxon>Bodo</taxon>
    </lineage>
</organism>
<dbReference type="OMA" id="GWSVATI"/>
<evidence type="ECO:0000259" key="1">
    <source>
        <dbReference type="PROSITE" id="PS50127"/>
    </source>
</evidence>
<evidence type="ECO:0000313" key="2">
    <source>
        <dbReference type="EMBL" id="CUI15171.1"/>
    </source>
</evidence>
<dbReference type="FunFam" id="3.10.110.10:FF:000109">
    <property type="entry name" value="Ubiquitin-conjugating enzyme E2 J2-like"/>
    <property type="match status" value="1"/>
</dbReference>
<dbReference type="AlphaFoldDB" id="A0A0S4KL96"/>
<reference evidence="3" key="1">
    <citation type="submission" date="2015-09" db="EMBL/GenBank/DDBJ databases">
        <authorList>
            <consortium name="Pathogen Informatics"/>
        </authorList>
    </citation>
    <scope>NUCLEOTIDE SEQUENCE [LARGE SCALE GENOMIC DNA]</scope>
    <source>
        <strain evidence="3">Lake Konstanz</strain>
    </source>
</reference>
<dbReference type="InterPro" id="IPR000608">
    <property type="entry name" value="UBC"/>
</dbReference>
<dbReference type="SMART" id="SM00212">
    <property type="entry name" value="UBCc"/>
    <property type="match status" value="1"/>
</dbReference>
<dbReference type="VEuPathDB" id="TriTrypDB:BSAL_27825"/>
<dbReference type="InterPro" id="IPR050113">
    <property type="entry name" value="Ub_conjugating_enzyme"/>
</dbReference>
<feature type="domain" description="UBC core" evidence="1">
    <location>
        <begin position="6"/>
        <end position="156"/>
    </location>
</feature>
<dbReference type="OrthoDB" id="1158011at2759"/>
<protein>
    <submittedName>
        <fullName evidence="2">Ubiquitin-conjugating enzyme, putative</fullName>
    </submittedName>
</protein>
<accession>A0A0S4KL96</accession>
<dbReference type="PANTHER" id="PTHR24067">
    <property type="entry name" value="UBIQUITIN-CONJUGATING ENZYME E2"/>
    <property type="match status" value="1"/>
</dbReference>
<evidence type="ECO:0000313" key="3">
    <source>
        <dbReference type="Proteomes" id="UP000051952"/>
    </source>
</evidence>
<dbReference type="SUPFAM" id="SSF54495">
    <property type="entry name" value="UBC-like"/>
    <property type="match status" value="1"/>
</dbReference>
<dbReference type="Proteomes" id="UP000051952">
    <property type="component" value="Unassembled WGS sequence"/>
</dbReference>
<dbReference type="PROSITE" id="PS50127">
    <property type="entry name" value="UBC_2"/>
    <property type="match status" value="1"/>
</dbReference>
<sequence length="185" mass="20418">MAAGPQCKKRLEIEEKKLKADPPEFIKASPDPANILIWYYLINGPPGTPYEGGQYVGTVRFPPAYPFAPPGIQMITPSGRFQTETRLCLSISDYHPESWNPIWGMSSILVGLLSFMVGKESTLGSINSSDTEKRRHAVESHASNLTIKKFVEIFPEDAAKAQLLASVAAEPVATRKSSKKRAREE</sequence>
<dbReference type="InterPro" id="IPR016135">
    <property type="entry name" value="UBQ-conjugating_enzyme/RWD"/>
</dbReference>
<keyword evidence="3" id="KW-1185">Reference proteome</keyword>
<dbReference type="Gene3D" id="3.10.110.10">
    <property type="entry name" value="Ubiquitin Conjugating Enzyme"/>
    <property type="match status" value="1"/>
</dbReference>
<dbReference type="Pfam" id="PF00179">
    <property type="entry name" value="UQ_con"/>
    <property type="match status" value="1"/>
</dbReference>
<dbReference type="CDD" id="cd23799">
    <property type="entry name" value="UBCc_UBE2J"/>
    <property type="match status" value="1"/>
</dbReference>
<gene>
    <name evidence="2" type="ORF">BSAL_27825</name>
</gene>
<proteinExistence type="predicted"/>